<evidence type="ECO:0000313" key="1">
    <source>
        <dbReference type="EMBL" id="OSS51675.1"/>
    </source>
</evidence>
<dbReference type="AlphaFoldDB" id="A0A1Y2M6D4"/>
<proteinExistence type="predicted"/>
<organism evidence="1 2">
    <name type="scientific">Epicoccum nigrum</name>
    <name type="common">Soil fungus</name>
    <name type="synonym">Epicoccum purpurascens</name>
    <dbReference type="NCBI Taxonomy" id="105696"/>
    <lineage>
        <taxon>Eukaryota</taxon>
        <taxon>Fungi</taxon>
        <taxon>Dikarya</taxon>
        <taxon>Ascomycota</taxon>
        <taxon>Pezizomycotina</taxon>
        <taxon>Dothideomycetes</taxon>
        <taxon>Pleosporomycetidae</taxon>
        <taxon>Pleosporales</taxon>
        <taxon>Pleosporineae</taxon>
        <taxon>Didymellaceae</taxon>
        <taxon>Epicoccum</taxon>
    </lineage>
</organism>
<gene>
    <name evidence="1" type="ORF">B5807_03830</name>
</gene>
<name>A0A1Y2M6D4_EPING</name>
<dbReference type="InParanoid" id="A0A1Y2M6D4"/>
<evidence type="ECO:0000313" key="2">
    <source>
        <dbReference type="Proteomes" id="UP000193240"/>
    </source>
</evidence>
<dbReference type="EMBL" id="KZ107840">
    <property type="protein sequence ID" value="OSS51675.1"/>
    <property type="molecule type" value="Genomic_DNA"/>
</dbReference>
<dbReference type="Proteomes" id="UP000193240">
    <property type="component" value="Unassembled WGS sequence"/>
</dbReference>
<accession>A0A1Y2M6D4</accession>
<sequence length="142" mass="16201">MVHRPVQLLILVSPYEFDVMPASKLELTDFSRRLNRVGEDQGRETLSLQMILPIEIATFNLQVIGVKIARRLNNFAGTDLDRQSGILSAPSRHLARCNDSERQRLRVSTGVLRSKQKVLDNCKGHLHVYTAIDHVRYLPSLR</sequence>
<protein>
    <submittedName>
        <fullName evidence="1">Uncharacterized protein</fullName>
    </submittedName>
</protein>
<keyword evidence="2" id="KW-1185">Reference proteome</keyword>
<reference evidence="1 2" key="1">
    <citation type="journal article" date="2017" name="Genome Announc.">
        <title>Genome sequence of the saprophytic ascomycete Epicoccum nigrum ICMP 19927 strain isolated from New Zealand.</title>
        <authorList>
            <person name="Fokin M."/>
            <person name="Fleetwood D."/>
            <person name="Weir B.S."/>
            <person name="Villas-Boas S.G."/>
        </authorList>
    </citation>
    <scope>NUCLEOTIDE SEQUENCE [LARGE SCALE GENOMIC DNA]</scope>
    <source>
        <strain evidence="1 2">ICMP 19927</strain>
    </source>
</reference>